<dbReference type="InterPro" id="IPR002121">
    <property type="entry name" value="HRDC_dom"/>
</dbReference>
<name>A0A9D9HF64_9BACT</name>
<dbReference type="GO" id="GO:0000166">
    <property type="term" value="F:nucleotide binding"/>
    <property type="evidence" value="ECO:0007669"/>
    <property type="project" value="InterPro"/>
</dbReference>
<dbReference type="InterPro" id="IPR051055">
    <property type="entry name" value="PIF1_helicase"/>
</dbReference>
<dbReference type="PROSITE" id="PS50967">
    <property type="entry name" value="HRDC"/>
    <property type="match status" value="1"/>
</dbReference>
<evidence type="ECO:0000256" key="2">
    <source>
        <dbReference type="SAM" id="Phobius"/>
    </source>
</evidence>
<protein>
    <submittedName>
        <fullName evidence="4">AAA family ATPase</fullName>
    </submittedName>
</protein>
<evidence type="ECO:0000313" key="5">
    <source>
        <dbReference type="Proteomes" id="UP000810252"/>
    </source>
</evidence>
<dbReference type="SUPFAM" id="SSF47819">
    <property type="entry name" value="HRDC-like"/>
    <property type="match status" value="1"/>
</dbReference>
<dbReference type="Gene3D" id="2.30.30.940">
    <property type="match status" value="1"/>
</dbReference>
<reference evidence="4" key="1">
    <citation type="submission" date="2020-10" db="EMBL/GenBank/DDBJ databases">
        <authorList>
            <person name="Gilroy R."/>
        </authorList>
    </citation>
    <scope>NUCLEOTIDE SEQUENCE</scope>
    <source>
        <strain evidence="4">20514</strain>
    </source>
</reference>
<dbReference type="SUPFAM" id="SSF52540">
    <property type="entry name" value="P-loop containing nucleoside triphosphate hydrolases"/>
    <property type="match status" value="2"/>
</dbReference>
<dbReference type="InterPro" id="IPR003593">
    <property type="entry name" value="AAA+_ATPase"/>
</dbReference>
<dbReference type="SMART" id="SM00382">
    <property type="entry name" value="AAA"/>
    <property type="match status" value="1"/>
</dbReference>
<dbReference type="GO" id="GO:0003678">
    <property type="term" value="F:DNA helicase activity"/>
    <property type="evidence" value="ECO:0007669"/>
    <property type="project" value="InterPro"/>
</dbReference>
<dbReference type="InterPro" id="IPR010285">
    <property type="entry name" value="DNA_helicase_pif1-like_DEAD"/>
</dbReference>
<proteinExistence type="predicted"/>
<keyword evidence="2" id="KW-1133">Transmembrane helix</keyword>
<dbReference type="InterPro" id="IPR027417">
    <property type="entry name" value="P-loop_NTPase"/>
</dbReference>
<accession>A0A9D9HF64</accession>
<feature type="transmembrane region" description="Helical" evidence="2">
    <location>
        <begin position="46"/>
        <end position="68"/>
    </location>
</feature>
<organism evidence="4 5">
    <name type="scientific">Candidatus Cryptobacteroides merdigallinarum</name>
    <dbReference type="NCBI Taxonomy" id="2840770"/>
    <lineage>
        <taxon>Bacteria</taxon>
        <taxon>Pseudomonadati</taxon>
        <taxon>Bacteroidota</taxon>
        <taxon>Bacteroidia</taxon>
        <taxon>Bacteroidales</taxon>
        <taxon>Candidatus Cryptobacteroides</taxon>
    </lineage>
</organism>
<dbReference type="Proteomes" id="UP000810252">
    <property type="component" value="Unassembled WGS sequence"/>
</dbReference>
<evidence type="ECO:0000313" key="4">
    <source>
        <dbReference type="EMBL" id="MBO8447873.1"/>
    </source>
</evidence>
<dbReference type="PANTHER" id="PTHR47642">
    <property type="entry name" value="ATP-DEPENDENT DNA HELICASE"/>
    <property type="match status" value="1"/>
</dbReference>
<dbReference type="InterPro" id="IPR044876">
    <property type="entry name" value="HRDC_dom_sf"/>
</dbReference>
<dbReference type="Gene3D" id="3.40.50.300">
    <property type="entry name" value="P-loop containing nucleotide triphosphate hydrolases"/>
    <property type="match status" value="2"/>
</dbReference>
<evidence type="ECO:0000256" key="1">
    <source>
        <dbReference type="SAM" id="MobiDB-lite"/>
    </source>
</evidence>
<comment type="caution">
    <text evidence="4">The sequence shown here is derived from an EMBL/GenBank/DDBJ whole genome shotgun (WGS) entry which is preliminary data.</text>
</comment>
<dbReference type="Pfam" id="PF05970">
    <property type="entry name" value="PIF1"/>
    <property type="match status" value="1"/>
</dbReference>
<sequence>MGKNTELDFAWNFIENTGSDLFLTGKAGTGKTTFLRKLKEKCPKRMIVLAPTGIAAINAGGMTIHSFFQLPFAPFVPETSFSSGKGRYSFRFGKEKIRMIRSVDLLVIDEISMVRADLMDAMDNILRRYRDREKPFGGVQLLMIGDLQQLAPVIKDEEWQLLKDYYETPYFFSSRALKSTGYCTVELKTVYRQSDSGFLEILNAIRENRCSKEALARLNTRYIPDFHPGKEEGYIRLVTHNRQAQEINAGELERLPGPSFVFRAETEGKFPELAFPTEEVLELKRGAQVMFVKNDTSRERRFFNGMIGEVADISDDRIEVRSLDSPGNTFVLQKEEWTNARYVLDEESKEIREEIEGVFRQYPVKLAWAITIHKSQGLTFDRAIIDAGSAFAHGQTYVALSRCRTLEGLVLNRPLTSGAVISDAAVEEFTERARLTVPDERKVRDLEMAYFLEVLSGLFGFGGLQGAMSRYVRLADEYFYRIYPRQIAEYRECLEEFSSGVSVVAEKFRRQYTRMTLTSGNYASDNALQERIKSGAAYFGEKAREIRKVFGNALCETDNKETAKRLKDASEELLTALDIKIRLLDHVKESGFALLPYLKMKAVITIEADPGAARKERKKRKAKEKEGTAQPKKSRSARSAAEVPSDILHPELFRRLKEWRLAMAAAQKVPAYVILQQKALTGISNLLPTDEEALAAIPYFGKKSSEKYGRFILEIVHKYCKEKGLL</sequence>
<dbReference type="GO" id="GO:0000723">
    <property type="term" value="P:telomere maintenance"/>
    <property type="evidence" value="ECO:0007669"/>
    <property type="project" value="InterPro"/>
</dbReference>
<dbReference type="FunFam" id="3.40.50.300:FF:001498">
    <property type="entry name" value="ATP-dependent DNA helicase"/>
    <property type="match status" value="1"/>
</dbReference>
<dbReference type="InterPro" id="IPR010997">
    <property type="entry name" value="HRDC-like_sf"/>
</dbReference>
<evidence type="ECO:0000259" key="3">
    <source>
        <dbReference type="PROSITE" id="PS50967"/>
    </source>
</evidence>
<dbReference type="Pfam" id="PF00570">
    <property type="entry name" value="HRDC"/>
    <property type="match status" value="1"/>
</dbReference>
<reference evidence="4" key="2">
    <citation type="journal article" date="2021" name="PeerJ">
        <title>Extensive microbial diversity within the chicken gut microbiome revealed by metagenomics and culture.</title>
        <authorList>
            <person name="Gilroy R."/>
            <person name="Ravi A."/>
            <person name="Getino M."/>
            <person name="Pursley I."/>
            <person name="Horton D.L."/>
            <person name="Alikhan N.F."/>
            <person name="Baker D."/>
            <person name="Gharbi K."/>
            <person name="Hall N."/>
            <person name="Watson M."/>
            <person name="Adriaenssens E.M."/>
            <person name="Foster-Nyarko E."/>
            <person name="Jarju S."/>
            <person name="Secka A."/>
            <person name="Antonio M."/>
            <person name="Oren A."/>
            <person name="Chaudhuri R.R."/>
            <person name="La Ragione R."/>
            <person name="Hildebrand F."/>
            <person name="Pallen M.J."/>
        </authorList>
    </citation>
    <scope>NUCLEOTIDE SEQUENCE</scope>
    <source>
        <strain evidence="4">20514</strain>
    </source>
</reference>
<gene>
    <name evidence="4" type="ORF">IAC29_01210</name>
</gene>
<keyword evidence="2" id="KW-0812">Transmembrane</keyword>
<dbReference type="Gene3D" id="1.10.150.80">
    <property type="entry name" value="HRDC domain"/>
    <property type="match status" value="1"/>
</dbReference>
<feature type="region of interest" description="Disordered" evidence="1">
    <location>
        <begin position="613"/>
        <end position="642"/>
    </location>
</feature>
<dbReference type="CDD" id="cd18809">
    <property type="entry name" value="SF1_C_RecD"/>
    <property type="match status" value="1"/>
</dbReference>
<keyword evidence="2" id="KW-0472">Membrane</keyword>
<dbReference type="GO" id="GO:0003676">
    <property type="term" value="F:nucleic acid binding"/>
    <property type="evidence" value="ECO:0007669"/>
    <property type="project" value="InterPro"/>
</dbReference>
<dbReference type="GO" id="GO:0006281">
    <property type="term" value="P:DNA repair"/>
    <property type="evidence" value="ECO:0007669"/>
    <property type="project" value="InterPro"/>
</dbReference>
<dbReference type="AlphaFoldDB" id="A0A9D9HF64"/>
<dbReference type="EMBL" id="JADIMQ010000018">
    <property type="protein sequence ID" value="MBO8447873.1"/>
    <property type="molecule type" value="Genomic_DNA"/>
</dbReference>
<feature type="domain" description="HRDC" evidence="3">
    <location>
        <begin position="646"/>
        <end position="726"/>
    </location>
</feature>
<dbReference type="SMART" id="SM00341">
    <property type="entry name" value="HRDC"/>
    <property type="match status" value="1"/>
</dbReference>